<evidence type="ECO:0000256" key="1">
    <source>
        <dbReference type="ARBA" id="ARBA00004141"/>
    </source>
</evidence>
<dbReference type="RefSeq" id="WP_255025841.1">
    <property type="nucleotide sequence ID" value="NZ_JANDHW010000003.1"/>
</dbReference>
<dbReference type="InterPro" id="IPR002810">
    <property type="entry name" value="NfeD-like_C"/>
</dbReference>
<evidence type="ECO:0000259" key="6">
    <source>
        <dbReference type="Pfam" id="PF01957"/>
    </source>
</evidence>
<proteinExistence type="predicted"/>
<feature type="transmembrane region" description="Helical" evidence="5">
    <location>
        <begin position="6"/>
        <end position="24"/>
    </location>
</feature>
<feature type="transmembrane region" description="Helical" evidence="5">
    <location>
        <begin position="29"/>
        <end position="46"/>
    </location>
</feature>
<dbReference type="InterPro" id="IPR052165">
    <property type="entry name" value="Membrane_assoc_protease"/>
</dbReference>
<name>A0ABT1MHL6_9BACT</name>
<evidence type="ECO:0000313" key="8">
    <source>
        <dbReference type="Proteomes" id="UP001205603"/>
    </source>
</evidence>
<keyword evidence="3 5" id="KW-1133">Transmembrane helix</keyword>
<dbReference type="Proteomes" id="UP001205603">
    <property type="component" value="Unassembled WGS sequence"/>
</dbReference>
<gene>
    <name evidence="7" type="ORF">NMU02_03490</name>
</gene>
<evidence type="ECO:0000256" key="2">
    <source>
        <dbReference type="ARBA" id="ARBA00022692"/>
    </source>
</evidence>
<dbReference type="EMBL" id="JANDHW010000003">
    <property type="protein sequence ID" value="MCP9611153.1"/>
    <property type="molecule type" value="Genomic_DNA"/>
</dbReference>
<comment type="subcellular location">
    <subcellularLocation>
        <location evidence="1">Membrane</location>
        <topology evidence="1">Multi-pass membrane protein</topology>
    </subcellularLocation>
</comment>
<dbReference type="Gene3D" id="2.40.50.140">
    <property type="entry name" value="Nucleic acid-binding proteins"/>
    <property type="match status" value="1"/>
</dbReference>
<dbReference type="InterPro" id="IPR012340">
    <property type="entry name" value="NA-bd_OB-fold"/>
</dbReference>
<keyword evidence="2 5" id="KW-0812">Transmembrane</keyword>
<keyword evidence="4 5" id="KW-0472">Membrane</keyword>
<evidence type="ECO:0000256" key="3">
    <source>
        <dbReference type="ARBA" id="ARBA00022989"/>
    </source>
</evidence>
<accession>A0ABT1MHL6</accession>
<protein>
    <recommendedName>
        <fullName evidence="6">NfeD-like C-terminal domain-containing protein</fullName>
    </recommendedName>
</protein>
<keyword evidence="8" id="KW-1185">Reference proteome</keyword>
<organism evidence="7 8">
    <name type="scientific">Coprobacter tertius</name>
    <dbReference type="NCBI Taxonomy" id="2944915"/>
    <lineage>
        <taxon>Bacteria</taxon>
        <taxon>Pseudomonadati</taxon>
        <taxon>Bacteroidota</taxon>
        <taxon>Bacteroidia</taxon>
        <taxon>Bacteroidales</taxon>
        <taxon>Barnesiellaceae</taxon>
        <taxon>Coprobacter</taxon>
    </lineage>
</organism>
<dbReference type="PANTHER" id="PTHR33507">
    <property type="entry name" value="INNER MEMBRANE PROTEIN YBBJ"/>
    <property type="match status" value="1"/>
</dbReference>
<evidence type="ECO:0000256" key="5">
    <source>
        <dbReference type="SAM" id="Phobius"/>
    </source>
</evidence>
<evidence type="ECO:0000256" key="4">
    <source>
        <dbReference type="ARBA" id="ARBA00023136"/>
    </source>
</evidence>
<reference evidence="7 8" key="1">
    <citation type="submission" date="2022-07" db="EMBL/GenBank/DDBJ databases">
        <title>Fecal culturing of patients with breast cancer.</title>
        <authorList>
            <person name="Teng N.M.Y."/>
            <person name="Kiu R."/>
            <person name="Evans R."/>
            <person name="Baker D.J."/>
            <person name="Zenner C."/>
            <person name="Robinson S.D."/>
            <person name="Hall L.J."/>
        </authorList>
    </citation>
    <scope>NUCLEOTIDE SEQUENCE [LARGE SCALE GENOMIC DNA]</scope>
    <source>
        <strain evidence="7 8">LH1063</strain>
    </source>
</reference>
<dbReference type="PANTHER" id="PTHR33507:SF3">
    <property type="entry name" value="INNER MEMBRANE PROTEIN YBBJ"/>
    <property type="match status" value="1"/>
</dbReference>
<sequence length="157" mass="17322">MDIFIITLLILTAIFLVVLEVFFLPGITIAGIGSLLFFGGAIYYAFSNMGETAGYVTIIVSIVGCITGLIWFMRSKSLDRMALKTDIDSKVPTEIDDTVHVGDEGIALSRLNPMGTVLIGEKRIEGKTRDEFIDEGTPIIVERVEHTNVIVRKKIKE</sequence>
<evidence type="ECO:0000313" key="7">
    <source>
        <dbReference type="EMBL" id="MCP9611153.1"/>
    </source>
</evidence>
<comment type="caution">
    <text evidence="7">The sequence shown here is derived from an EMBL/GenBank/DDBJ whole genome shotgun (WGS) entry which is preliminary data.</text>
</comment>
<dbReference type="Pfam" id="PF01957">
    <property type="entry name" value="NfeD"/>
    <property type="match status" value="1"/>
</dbReference>
<feature type="transmembrane region" description="Helical" evidence="5">
    <location>
        <begin position="52"/>
        <end position="72"/>
    </location>
</feature>
<feature type="domain" description="NfeD-like C-terminal" evidence="6">
    <location>
        <begin position="101"/>
        <end position="153"/>
    </location>
</feature>